<accession>A0A8J3AZV6</accession>
<reference evidence="2" key="1">
    <citation type="journal article" date="2014" name="Int. J. Syst. Evol. Microbiol.">
        <title>Complete genome sequence of Corynebacterium casei LMG S-19264T (=DSM 44701T), isolated from a smear-ripened cheese.</title>
        <authorList>
            <consortium name="US DOE Joint Genome Institute (JGI-PGF)"/>
            <person name="Walter F."/>
            <person name="Albersmeier A."/>
            <person name="Kalinowski J."/>
            <person name="Ruckert C."/>
        </authorList>
    </citation>
    <scope>NUCLEOTIDE SEQUENCE</scope>
    <source>
        <strain evidence="2">JCM 3090</strain>
    </source>
</reference>
<evidence type="ECO:0000256" key="1">
    <source>
        <dbReference type="SAM" id="SignalP"/>
    </source>
</evidence>
<dbReference type="Proteomes" id="UP000649739">
    <property type="component" value="Unassembled WGS sequence"/>
</dbReference>
<gene>
    <name evidence="2" type="ORF">GCM10010123_08380</name>
</gene>
<evidence type="ECO:0000313" key="2">
    <source>
        <dbReference type="EMBL" id="GGJ80793.1"/>
    </source>
</evidence>
<dbReference type="RefSeq" id="WP_189168631.1">
    <property type="nucleotide sequence ID" value="NZ_BMQB01000001.1"/>
</dbReference>
<proteinExistence type="predicted"/>
<comment type="caution">
    <text evidence="2">The sequence shown here is derived from an EMBL/GenBank/DDBJ whole genome shotgun (WGS) entry which is preliminary data.</text>
</comment>
<sequence>MSTRNRVAAATLIAACTVPLAAPPATAAPEPRRGPVGVELVAVSGSGCDKDSTSVIVDPTGGGLTALYRDFTARTPHSPAIVACTLVLRLTAAEGHRVGLRRVAYSGEATLRPGATAQFKSKYFWQGDSRTLELPGWRGEGPYDGSWQAAHTLDDFWGSRCGGLDQLIITQNIRASGPGGNRIDVGYGALWDLVTQPC</sequence>
<protein>
    <recommendedName>
        <fullName evidence="4">DUF4360 domain-containing protein</fullName>
    </recommendedName>
</protein>
<dbReference type="Pfam" id="PF14273">
    <property type="entry name" value="DUF4360"/>
    <property type="match status" value="1"/>
</dbReference>
<keyword evidence="1" id="KW-0732">Signal</keyword>
<dbReference type="InterPro" id="IPR025649">
    <property type="entry name" value="DUF4360"/>
</dbReference>
<feature type="chain" id="PRO_5035163770" description="DUF4360 domain-containing protein" evidence="1">
    <location>
        <begin position="28"/>
        <end position="198"/>
    </location>
</feature>
<organism evidence="2 3">
    <name type="scientific">Pilimelia anulata</name>
    <dbReference type="NCBI Taxonomy" id="53371"/>
    <lineage>
        <taxon>Bacteria</taxon>
        <taxon>Bacillati</taxon>
        <taxon>Actinomycetota</taxon>
        <taxon>Actinomycetes</taxon>
        <taxon>Micromonosporales</taxon>
        <taxon>Micromonosporaceae</taxon>
        <taxon>Pilimelia</taxon>
    </lineage>
</organism>
<evidence type="ECO:0008006" key="4">
    <source>
        <dbReference type="Google" id="ProtNLM"/>
    </source>
</evidence>
<dbReference type="AlphaFoldDB" id="A0A8J3AZV6"/>
<feature type="signal peptide" evidence="1">
    <location>
        <begin position="1"/>
        <end position="27"/>
    </location>
</feature>
<dbReference type="PANTHER" id="PTHR38847:SF1">
    <property type="entry name" value="PSEUDOURIDINE SYNTHASE RSUA_RLUA-LIKE DOMAIN-CONTAINING PROTEIN"/>
    <property type="match status" value="1"/>
</dbReference>
<reference evidence="2" key="2">
    <citation type="submission" date="2020-09" db="EMBL/GenBank/DDBJ databases">
        <authorList>
            <person name="Sun Q."/>
            <person name="Ohkuma M."/>
        </authorList>
    </citation>
    <scope>NUCLEOTIDE SEQUENCE</scope>
    <source>
        <strain evidence="2">JCM 3090</strain>
    </source>
</reference>
<keyword evidence="3" id="KW-1185">Reference proteome</keyword>
<evidence type="ECO:0000313" key="3">
    <source>
        <dbReference type="Proteomes" id="UP000649739"/>
    </source>
</evidence>
<dbReference type="EMBL" id="BMQB01000001">
    <property type="protein sequence ID" value="GGJ80793.1"/>
    <property type="molecule type" value="Genomic_DNA"/>
</dbReference>
<dbReference type="PANTHER" id="PTHR38847">
    <property type="match status" value="1"/>
</dbReference>
<name>A0A8J3AZV6_9ACTN</name>